<gene>
    <name evidence="1" type="ORF">FHS24_002381</name>
</gene>
<sequence>MKYFASKGLFIREVSNNTYVIEDVLGNSSSTFNSSEEDLDAITSSLANIKRLIKASTFTDFEFPDFSDFGWNKLEKYYISQINDSLLGFLLNSEEKSHYHKISVTFPIGYIDNSYTDASKETLEFMHNNFLKQCNTENSIVVEEYLNIFLVINQVSRICNDIMSLIQRSITYYVGLLDSQRNCIIKSHKLIHQFGEIDEFSTSEIIYRGSDSYSVASAITSIVVSLCSSLDLSAKLIQFINDINSSKIEYKKVRDKQYHEIKKLKPNLISSQVLDTIVQLQDNNSQIPELIQFRNDLIHSTSVIELERIYVGFETDEIKKLPLYYSAQYARDTLDSGQPVRFLGRDYFTKDKVDIEVKAFEWIQSVLDYHVKVGDYLNSYLKSLKKKNSKE</sequence>
<protein>
    <submittedName>
        <fullName evidence="1">Uncharacterized protein</fullName>
    </submittedName>
</protein>
<accession>A0A839TES4</accession>
<dbReference type="EMBL" id="JACHXL010000008">
    <property type="protein sequence ID" value="MBB3107847.1"/>
    <property type="molecule type" value="Genomic_DNA"/>
</dbReference>
<comment type="caution">
    <text evidence="1">The sequence shown here is derived from an EMBL/GenBank/DDBJ whole genome shotgun (WGS) entry which is preliminary data.</text>
</comment>
<reference evidence="1 2" key="1">
    <citation type="submission" date="2020-08" db="EMBL/GenBank/DDBJ databases">
        <title>Genomic Encyclopedia of Type Strains, Phase III (KMG-III): the genomes of soil and plant-associated and newly described type strains.</title>
        <authorList>
            <person name="Whitman W."/>
        </authorList>
    </citation>
    <scope>NUCLEOTIDE SEQUENCE [LARGE SCALE GENOMIC DNA]</scope>
    <source>
        <strain evidence="1 2">CECT 5885</strain>
    </source>
</reference>
<name>A0A839TES4_9GAMM</name>
<evidence type="ECO:0000313" key="1">
    <source>
        <dbReference type="EMBL" id="MBB3107847.1"/>
    </source>
</evidence>
<organism evidence="1 2">
    <name type="scientific">Psychrobacter luti</name>
    <dbReference type="NCBI Taxonomy" id="198481"/>
    <lineage>
        <taxon>Bacteria</taxon>
        <taxon>Pseudomonadati</taxon>
        <taxon>Pseudomonadota</taxon>
        <taxon>Gammaproteobacteria</taxon>
        <taxon>Moraxellales</taxon>
        <taxon>Moraxellaceae</taxon>
        <taxon>Psychrobacter</taxon>
    </lineage>
</organism>
<proteinExistence type="predicted"/>
<dbReference type="Proteomes" id="UP000588111">
    <property type="component" value="Unassembled WGS sequence"/>
</dbReference>
<dbReference type="AlphaFoldDB" id="A0A839TES4"/>
<keyword evidence="2" id="KW-1185">Reference proteome</keyword>
<dbReference type="RefSeq" id="WP_183621289.1">
    <property type="nucleotide sequence ID" value="NZ_CAJHAH010000009.1"/>
</dbReference>
<evidence type="ECO:0000313" key="2">
    <source>
        <dbReference type="Proteomes" id="UP000588111"/>
    </source>
</evidence>